<dbReference type="PIRSF" id="PIRSF029129">
    <property type="entry name" value="DUF1786_pyruvate_format-lyase"/>
    <property type="match status" value="1"/>
</dbReference>
<dbReference type="AlphaFoldDB" id="A0A9Y1BTP3"/>
<protein>
    <submittedName>
        <fullName evidence="1">DUF1786 family protein</fullName>
    </submittedName>
</protein>
<accession>A0A9Y1BTP3</accession>
<dbReference type="EMBL" id="CP084167">
    <property type="protein sequence ID" value="UJG44895.1"/>
    <property type="molecule type" value="Genomic_DNA"/>
</dbReference>
<dbReference type="InterPro" id="IPR043129">
    <property type="entry name" value="ATPase_NBD"/>
</dbReference>
<dbReference type="Proteomes" id="UP001200513">
    <property type="component" value="Chromosome"/>
</dbReference>
<dbReference type="InterPro" id="IPR014846">
    <property type="entry name" value="DUF1786_pyruvate_format-lyase"/>
</dbReference>
<organism evidence="1">
    <name type="scientific">Candidatus Heimdallarchaeum endolithica</name>
    <dbReference type="NCBI Taxonomy" id="2876572"/>
    <lineage>
        <taxon>Archaea</taxon>
        <taxon>Promethearchaeati</taxon>
        <taxon>Candidatus Heimdallarchaeota</taxon>
        <taxon>Candidatus Heimdallarchaeia (ex Rinke et al. 2021) (nom. nud.)</taxon>
        <taxon>Candidatus Heimdallarchaeales</taxon>
        <taxon>Candidatus Heimdallarchaeaceae</taxon>
        <taxon>Candidatus Heimdallarchaeum</taxon>
    </lineage>
</organism>
<reference evidence="1" key="1">
    <citation type="journal article" date="2022" name="Nat. Microbiol.">
        <title>Unique mobile elements and scalable gene flow at the prokaryote-eukaryote boundary revealed by circularized Asgard archaea genomes.</title>
        <authorList>
            <person name="Wu F."/>
            <person name="Speth D.R."/>
            <person name="Philosof A."/>
            <person name="Cremiere A."/>
            <person name="Narayanan A."/>
            <person name="Barco R.A."/>
            <person name="Connon S.A."/>
            <person name="Amend J.P."/>
            <person name="Antoshechkin I.A."/>
            <person name="Orphan V.J."/>
        </authorList>
    </citation>
    <scope>NUCLEOTIDE SEQUENCE</scope>
    <source>
        <strain evidence="1">PR6</strain>
    </source>
</reference>
<evidence type="ECO:0000313" key="1">
    <source>
        <dbReference type="EMBL" id="UJG44895.1"/>
    </source>
</evidence>
<gene>
    <name evidence="1" type="ORF">K9W46_06850</name>
</gene>
<dbReference type="SUPFAM" id="SSF53067">
    <property type="entry name" value="Actin-like ATPase domain"/>
    <property type="match status" value="1"/>
</dbReference>
<name>A0A9Y1BTP3_9ARCH</name>
<proteinExistence type="predicted"/>
<dbReference type="Pfam" id="PF08735">
    <property type="entry name" value="DUF1786"/>
    <property type="match status" value="1"/>
</dbReference>
<sequence>MKILAIDIGAGTQDILLYDSEKNIENNIKLVFPSPTQIFAKKIKKVTEKRKDLVICGETIGGGAFTKAIKNHIKTGNKVYMNINTALSIRNKIEEVKALGVNVFSDIETVDHLSKTEHINLHEVFLEEIFSIFSKLEENFSDIETIAVAVLDHGKAPPGISDRKFRIRLIEKILHDSPYPWTLAFLENEIPDPFLRMNSVVREVQNYNRKHKTKFGSLVMDTSAAAILGAMNDPIVFSKKKVVAMDVGNSHTMVTVIHDNEIKAIMEHHTHMLSTEQLVNEIIALSNGKLNNETVFNEGGHGVVYLDNNIKWEDIEIVAATGPKRKLLEKASIPIHFASPSGDVMMTGPVGLIEAAKRKIQKK</sequence>